<keyword evidence="3" id="KW-1185">Reference proteome</keyword>
<protein>
    <submittedName>
        <fullName evidence="2">Uncharacterized protein</fullName>
    </submittedName>
</protein>
<feature type="region of interest" description="Disordered" evidence="1">
    <location>
        <begin position="41"/>
        <end position="62"/>
    </location>
</feature>
<evidence type="ECO:0000313" key="3">
    <source>
        <dbReference type="Proteomes" id="UP000025748"/>
    </source>
</evidence>
<name>A0ABR4QXU1_9BORD</name>
<feature type="compositionally biased region" description="Low complexity" evidence="1">
    <location>
        <begin position="45"/>
        <end position="62"/>
    </location>
</feature>
<proteinExistence type="predicted"/>
<reference evidence="2 3" key="1">
    <citation type="submission" date="2014-03" db="EMBL/GenBank/DDBJ databases">
        <title>Genome sequence of Bordetella hinzii.</title>
        <authorList>
            <person name="Register K."/>
            <person name="Harvill E."/>
            <person name="Goodfield L.L."/>
            <person name="Ivanov Y.V."/>
            <person name="Meyer J.A."/>
            <person name="Muse S.J."/>
            <person name="Jacobs N."/>
            <person name="Bendor L."/>
            <person name="Smallridge W.E."/>
            <person name="Brinkac L.M."/>
            <person name="Sanka R."/>
            <person name="Kim M."/>
            <person name="Losada L."/>
        </authorList>
    </citation>
    <scope>NUCLEOTIDE SEQUENCE [LARGE SCALE GENOMIC DNA]</scope>
    <source>
        <strain evidence="2 3">OH87 BAL007II</strain>
    </source>
</reference>
<sequence length="62" mass="7160">MRLLVSRWTMSRFRRPWRRPRHNLPVQHRLPACNRVQCKRFNGKPAPTARGARPAAAGGAFP</sequence>
<accession>A0ABR4QXU1</accession>
<dbReference type="EMBL" id="JHEM01000022">
    <property type="protein sequence ID" value="KCB22999.1"/>
    <property type="molecule type" value="Genomic_DNA"/>
</dbReference>
<comment type="caution">
    <text evidence="2">The sequence shown here is derived from an EMBL/GenBank/DDBJ whole genome shotgun (WGS) entry which is preliminary data.</text>
</comment>
<evidence type="ECO:0000313" key="2">
    <source>
        <dbReference type="EMBL" id="KCB22999.1"/>
    </source>
</evidence>
<organism evidence="2 3">
    <name type="scientific">Bordetella hinzii OH87 BAL007II</name>
    <dbReference type="NCBI Taxonomy" id="1331262"/>
    <lineage>
        <taxon>Bacteria</taxon>
        <taxon>Pseudomonadati</taxon>
        <taxon>Pseudomonadota</taxon>
        <taxon>Betaproteobacteria</taxon>
        <taxon>Burkholderiales</taxon>
        <taxon>Alcaligenaceae</taxon>
        <taxon>Bordetella</taxon>
    </lineage>
</organism>
<gene>
    <name evidence="2" type="ORF">L544_4339</name>
</gene>
<evidence type="ECO:0000256" key="1">
    <source>
        <dbReference type="SAM" id="MobiDB-lite"/>
    </source>
</evidence>
<dbReference type="Proteomes" id="UP000025748">
    <property type="component" value="Unassembled WGS sequence"/>
</dbReference>